<comment type="caution">
    <text evidence="1">The sequence shown here is derived from an EMBL/GenBank/DDBJ whole genome shotgun (WGS) entry which is preliminary data.</text>
</comment>
<protein>
    <submittedName>
        <fullName evidence="1">RidA family protein</fullName>
    </submittedName>
</protein>
<dbReference type="AlphaFoldDB" id="A0A8I0GCM3"/>
<sequence length="187" mass="19329">MESPHTQQRVRPSEALEKLGLSLPEVPVPLAAYTPAAIADGRWPEPGDDYVIATSGQLPFDDNGDLAALGHVGPGDHDVSADTAYQCARLSALGAIAAAAQVAGGVDNLLAVVKVTAFIASRPDFTDQAQVANGASELFGEVFGQPGLDPSGNPYPKAHVRSAIGVAVLPLNAPIEIEVEFLARKNA</sequence>
<accession>A0A8I0GCM3</accession>
<dbReference type="PANTHER" id="PTHR43760:SF1">
    <property type="entry name" value="ENDORIBONUCLEASE L-PSP_CHORISMATE MUTASE-LIKE DOMAIN-CONTAINING PROTEIN"/>
    <property type="match status" value="1"/>
</dbReference>
<dbReference type="SUPFAM" id="SSF55298">
    <property type="entry name" value="YjgF-like"/>
    <property type="match status" value="1"/>
</dbReference>
<gene>
    <name evidence="1" type="ORF">H8R10_04810</name>
</gene>
<dbReference type="Gene3D" id="3.30.1330.40">
    <property type="entry name" value="RutC-like"/>
    <property type="match status" value="1"/>
</dbReference>
<name>A0A8I0GCM3_9ACTO</name>
<dbReference type="CDD" id="cd02199">
    <property type="entry name" value="YjgF_YER057c_UK114_like_1"/>
    <property type="match status" value="1"/>
</dbReference>
<organism evidence="1 2">
    <name type="scientific">Nanchangia anserum</name>
    <dbReference type="NCBI Taxonomy" id="2692125"/>
    <lineage>
        <taxon>Bacteria</taxon>
        <taxon>Bacillati</taxon>
        <taxon>Actinomycetota</taxon>
        <taxon>Actinomycetes</taxon>
        <taxon>Actinomycetales</taxon>
        <taxon>Actinomycetaceae</taxon>
        <taxon>Nanchangia</taxon>
    </lineage>
</organism>
<dbReference type="RefSeq" id="WP_191071587.1">
    <property type="nucleotide sequence ID" value="NZ_CP060506.1"/>
</dbReference>
<keyword evidence="2" id="KW-1185">Reference proteome</keyword>
<proteinExistence type="predicted"/>
<dbReference type="Proteomes" id="UP000627538">
    <property type="component" value="Unassembled WGS sequence"/>
</dbReference>
<dbReference type="Pfam" id="PF01042">
    <property type="entry name" value="Ribonuc_L-PSP"/>
    <property type="match status" value="1"/>
</dbReference>
<dbReference type="InterPro" id="IPR035959">
    <property type="entry name" value="RutC-like_sf"/>
</dbReference>
<evidence type="ECO:0000313" key="1">
    <source>
        <dbReference type="EMBL" id="MBD3689546.1"/>
    </source>
</evidence>
<dbReference type="InterPro" id="IPR006175">
    <property type="entry name" value="YjgF/YER057c/UK114"/>
</dbReference>
<reference evidence="1 2" key="1">
    <citation type="submission" date="2020-08" db="EMBL/GenBank/DDBJ databases">
        <title>Winkia gen. nov., sp. nov., isolated from faeces of the Anser albifrons in China.</title>
        <authorList>
            <person name="Liu Q."/>
        </authorList>
    </citation>
    <scope>NUCLEOTIDE SEQUENCE [LARGE SCALE GENOMIC DNA]</scope>
    <source>
        <strain evidence="1 2">C62</strain>
    </source>
</reference>
<dbReference type="PANTHER" id="PTHR43760">
    <property type="entry name" value="ENDORIBONUCLEASE-RELATED"/>
    <property type="match status" value="1"/>
</dbReference>
<evidence type="ECO:0000313" key="2">
    <source>
        <dbReference type="Proteomes" id="UP000627538"/>
    </source>
</evidence>
<dbReference type="InterPro" id="IPR013813">
    <property type="entry name" value="Endoribo_LPSP/chorism_mut-like"/>
</dbReference>
<dbReference type="EMBL" id="JACRUO010000001">
    <property type="protein sequence ID" value="MBD3689546.1"/>
    <property type="molecule type" value="Genomic_DNA"/>
</dbReference>